<feature type="compositionally biased region" description="Basic and acidic residues" evidence="4">
    <location>
        <begin position="147"/>
        <end position="178"/>
    </location>
</feature>
<evidence type="ECO:0000256" key="2">
    <source>
        <dbReference type="ARBA" id="ARBA00005907"/>
    </source>
</evidence>
<feature type="compositionally biased region" description="Basic residues" evidence="4">
    <location>
        <begin position="197"/>
        <end position="207"/>
    </location>
</feature>
<dbReference type="GO" id="GO:0030691">
    <property type="term" value="C:Noc2p-Noc3p complex"/>
    <property type="evidence" value="ECO:0007669"/>
    <property type="project" value="TreeGrafter"/>
</dbReference>
<evidence type="ECO:0000256" key="3">
    <source>
        <dbReference type="ARBA" id="ARBA00023242"/>
    </source>
</evidence>
<feature type="region of interest" description="Disordered" evidence="4">
    <location>
        <begin position="1"/>
        <end position="222"/>
    </location>
</feature>
<sequence length="775" mass="87961">MGPGKKNLKATKKFEKKHLTGVLDKRKASAKIKQRQQIQDKKKARRAKDAEYLDGPKDDGEVKKPSVKGKKINDMSVDDFFQGGFDDIIGKKDKKAGKLGKRKRDAPEANGDDASDSEDSIGAEPVVSDSDDDDEEGDDGIGMSKQTMDELAEKDPEFYKFLKENDPEALDFDDKADLAEVDELSGEEEEEEEEQPKKKRKKDKKKKQDAEEEPEEEAAVGNELTREMVASWRKAMTEKMSLRAARRVVLAFRCAAHLNEDEDEDSQQRYTINSPDVFNDILVLALKEIPTVMNHHLPVKETASGRVHVQTESRKFRTLSLLLKTYTSSIMHLLSTLSDDGTLKLTLSSITPILPYLLSFKKLVKALAKSVVNFWAQPASSETTRITAFLVLRRLVVIGDKGIRETVLKAVYQGLIQGCRVTNANTLQGINLMKNSAAELWGIDPAVGYTTAFTFIRQLAIHLRNSIVHNKNDAFRIVYNWQYTHSLDFWSCVLAEHCSPMKEAEAGKESQLRLLIYPLVQVTLGAMRLIPTAIYFPLRFHLIRSLLRISRATSTFIPLASPLLEVLTSAEMKKAPKPSSIKPFDFATAYKAPKSYLRTRVYQDGVGEQVVELLGEYFLLWATSIAFPELALPVTIQLKRWLKQTRSRSQGNKNAKLFGQLVLLVQKLEANANFIEERRAKVEFAPKDRTQVEAFLRDFDLAKTPLGAYVVGQRKARAERAKLLEEARREEDRKRREEEKTEMEEDDSEEEEEEDDDEMEVEDEVEESDDEDDEE</sequence>
<feature type="compositionally biased region" description="Basic and acidic residues" evidence="4">
    <location>
        <begin position="726"/>
        <end position="739"/>
    </location>
</feature>
<dbReference type="PANTHER" id="PTHR12687">
    <property type="entry name" value="NUCLEOLAR COMPLEX 2 AND RAD4-RELATED"/>
    <property type="match status" value="1"/>
</dbReference>
<name>A0A9W8RHQ4_9HYPO</name>
<dbReference type="Pfam" id="PF03715">
    <property type="entry name" value="Noc2"/>
    <property type="match status" value="1"/>
</dbReference>
<feature type="compositionally biased region" description="Acidic residues" evidence="4">
    <location>
        <begin position="740"/>
        <end position="775"/>
    </location>
</feature>
<comment type="subcellular location">
    <subcellularLocation>
        <location evidence="1">Nucleus</location>
    </subcellularLocation>
</comment>
<dbReference type="EMBL" id="JAOQAV010000003">
    <property type="protein sequence ID" value="KAJ4195816.1"/>
    <property type="molecule type" value="Genomic_DNA"/>
</dbReference>
<dbReference type="AlphaFoldDB" id="A0A9W8RHQ4"/>
<dbReference type="GO" id="GO:0042273">
    <property type="term" value="P:ribosomal large subunit biogenesis"/>
    <property type="evidence" value="ECO:0007669"/>
    <property type="project" value="TreeGrafter"/>
</dbReference>
<feature type="compositionally biased region" description="Low complexity" evidence="4">
    <location>
        <begin position="78"/>
        <end position="87"/>
    </location>
</feature>
<reference evidence="5" key="1">
    <citation type="submission" date="2022-09" db="EMBL/GenBank/DDBJ databases">
        <title>Fusarium specimens isolated from Avocado Roots.</title>
        <authorList>
            <person name="Stajich J."/>
            <person name="Roper C."/>
            <person name="Heimlech-Rivalta G."/>
        </authorList>
    </citation>
    <scope>NUCLEOTIDE SEQUENCE</scope>
    <source>
        <strain evidence="5">A02</strain>
    </source>
</reference>
<accession>A0A9W8RHQ4</accession>
<gene>
    <name evidence="5" type="primary">NOC2</name>
    <name evidence="5" type="ORF">NW755_001979</name>
</gene>
<feature type="compositionally biased region" description="Acidic residues" evidence="4">
    <location>
        <begin position="129"/>
        <end position="139"/>
    </location>
</feature>
<feature type="compositionally biased region" description="Acidic residues" evidence="4">
    <location>
        <begin position="110"/>
        <end position="121"/>
    </location>
</feature>
<feature type="compositionally biased region" description="Basic residues" evidence="4">
    <location>
        <begin position="1"/>
        <end position="16"/>
    </location>
</feature>
<dbReference type="PANTHER" id="PTHR12687:SF4">
    <property type="entry name" value="NUCLEOLAR COMPLEX PROTEIN 2 HOMOLOG"/>
    <property type="match status" value="1"/>
</dbReference>
<dbReference type="Proteomes" id="UP001152087">
    <property type="component" value="Unassembled WGS sequence"/>
</dbReference>
<evidence type="ECO:0000256" key="4">
    <source>
        <dbReference type="SAM" id="MobiDB-lite"/>
    </source>
</evidence>
<evidence type="ECO:0000256" key="1">
    <source>
        <dbReference type="ARBA" id="ARBA00004123"/>
    </source>
</evidence>
<feature type="region of interest" description="Disordered" evidence="4">
    <location>
        <begin position="726"/>
        <end position="775"/>
    </location>
</feature>
<proteinExistence type="inferred from homology"/>
<organism evidence="5 6">
    <name type="scientific">Fusarium falciforme</name>
    <dbReference type="NCBI Taxonomy" id="195108"/>
    <lineage>
        <taxon>Eukaryota</taxon>
        <taxon>Fungi</taxon>
        <taxon>Dikarya</taxon>
        <taxon>Ascomycota</taxon>
        <taxon>Pezizomycotina</taxon>
        <taxon>Sordariomycetes</taxon>
        <taxon>Hypocreomycetidae</taxon>
        <taxon>Hypocreales</taxon>
        <taxon>Nectriaceae</taxon>
        <taxon>Fusarium</taxon>
        <taxon>Fusarium solani species complex</taxon>
    </lineage>
</organism>
<keyword evidence="6" id="KW-1185">Reference proteome</keyword>
<comment type="caution">
    <text evidence="5">The sequence shown here is derived from an EMBL/GenBank/DDBJ whole genome shotgun (WGS) entry which is preliminary data.</text>
</comment>
<dbReference type="GO" id="GO:0030690">
    <property type="term" value="C:Noc1p-Noc2p complex"/>
    <property type="evidence" value="ECO:0007669"/>
    <property type="project" value="TreeGrafter"/>
</dbReference>
<feature type="compositionally biased region" description="Basic and acidic residues" evidence="4">
    <location>
        <begin position="47"/>
        <end position="64"/>
    </location>
</feature>
<dbReference type="GO" id="GO:0005654">
    <property type="term" value="C:nucleoplasm"/>
    <property type="evidence" value="ECO:0007669"/>
    <property type="project" value="TreeGrafter"/>
</dbReference>
<feature type="compositionally biased region" description="Basic residues" evidence="4">
    <location>
        <begin position="92"/>
        <end position="104"/>
    </location>
</feature>
<evidence type="ECO:0000313" key="5">
    <source>
        <dbReference type="EMBL" id="KAJ4195816.1"/>
    </source>
</evidence>
<dbReference type="GO" id="GO:0005730">
    <property type="term" value="C:nucleolus"/>
    <property type="evidence" value="ECO:0007669"/>
    <property type="project" value="TreeGrafter"/>
</dbReference>
<protein>
    <submittedName>
        <fullName evidence="5">Nucleolar Complex 2 protein</fullName>
    </submittedName>
</protein>
<evidence type="ECO:0000313" key="6">
    <source>
        <dbReference type="Proteomes" id="UP001152087"/>
    </source>
</evidence>
<comment type="similarity">
    <text evidence="2">Belongs to the NOC2 family.</text>
</comment>
<dbReference type="InterPro" id="IPR005343">
    <property type="entry name" value="Noc2"/>
</dbReference>
<feature type="compositionally biased region" description="Acidic residues" evidence="4">
    <location>
        <begin position="179"/>
        <end position="194"/>
    </location>
</feature>
<keyword evidence="3" id="KW-0539">Nucleus</keyword>